<keyword evidence="1" id="KW-0472">Membrane</keyword>
<dbReference type="Proteomes" id="UP000255515">
    <property type="component" value="Unassembled WGS sequence"/>
</dbReference>
<accession>A0A380ZTQ6</accession>
<dbReference type="PANTHER" id="PTHR37309:SF1">
    <property type="entry name" value="SLR0284 PROTEIN"/>
    <property type="match status" value="1"/>
</dbReference>
<evidence type="ECO:0000313" key="2">
    <source>
        <dbReference type="EMBL" id="SUV52701.1"/>
    </source>
</evidence>
<gene>
    <name evidence="2" type="ORF">NCTC11661_01843</name>
</gene>
<dbReference type="EMBL" id="UFTJ01000003">
    <property type="protein sequence ID" value="SUV52701.1"/>
    <property type="molecule type" value="Genomic_DNA"/>
</dbReference>
<feature type="transmembrane region" description="Helical" evidence="1">
    <location>
        <begin position="89"/>
        <end position="110"/>
    </location>
</feature>
<feature type="transmembrane region" description="Helical" evidence="1">
    <location>
        <begin position="52"/>
        <end position="77"/>
    </location>
</feature>
<keyword evidence="1" id="KW-0812">Transmembrane</keyword>
<organism evidence="2 3">
    <name type="scientific">Bergeyella zoohelcum</name>
    <dbReference type="NCBI Taxonomy" id="1015"/>
    <lineage>
        <taxon>Bacteria</taxon>
        <taxon>Pseudomonadati</taxon>
        <taxon>Bacteroidota</taxon>
        <taxon>Flavobacteriia</taxon>
        <taxon>Flavobacteriales</taxon>
        <taxon>Weeksellaceae</taxon>
        <taxon>Bergeyella</taxon>
    </lineage>
</organism>
<evidence type="ECO:0000256" key="1">
    <source>
        <dbReference type="SAM" id="Phobius"/>
    </source>
</evidence>
<dbReference type="PANTHER" id="PTHR37309">
    <property type="entry name" value="SLR0284 PROTEIN"/>
    <property type="match status" value="1"/>
</dbReference>
<dbReference type="Pfam" id="PF04020">
    <property type="entry name" value="Phage_holin_4_2"/>
    <property type="match status" value="1"/>
</dbReference>
<protein>
    <submittedName>
        <fullName evidence="2">Membrane protein of uncharacterized function</fullName>
    </submittedName>
</protein>
<dbReference type="RefSeq" id="WP_002688191.1">
    <property type="nucleotide sequence ID" value="NZ_UFTJ01000003.1"/>
</dbReference>
<keyword evidence="1" id="KW-1133">Transmembrane helix</keyword>
<dbReference type="InterPro" id="IPR007165">
    <property type="entry name" value="Phage_holin_4_2"/>
</dbReference>
<proteinExistence type="predicted"/>
<evidence type="ECO:0000313" key="3">
    <source>
        <dbReference type="Proteomes" id="UP000255515"/>
    </source>
</evidence>
<sequence>MKLIIKLIITAVVAMLLGHFLEGIHFDAFATALAFAIFLSFLNVTVKPILKIIGLPFNLMTLGLFSLVINAVVVLIAEHFINGMQIDGFWWALIFSICLSVTTSIIQGIVSDD</sequence>
<dbReference type="AlphaFoldDB" id="A0A380ZTQ6"/>
<reference evidence="2 3" key="1">
    <citation type="submission" date="2018-06" db="EMBL/GenBank/DDBJ databases">
        <authorList>
            <consortium name="Pathogen Informatics"/>
            <person name="Doyle S."/>
        </authorList>
    </citation>
    <scope>NUCLEOTIDE SEQUENCE [LARGE SCALE GENOMIC DNA]</scope>
    <source>
        <strain evidence="2 3">NCTC11661</strain>
    </source>
</reference>
<name>A0A380ZTQ6_9FLAO</name>